<feature type="transmembrane region" description="Helical" evidence="1">
    <location>
        <begin position="57"/>
        <end position="85"/>
    </location>
</feature>
<dbReference type="Pfam" id="PF06197">
    <property type="entry name" value="DUF998"/>
    <property type="match status" value="1"/>
</dbReference>
<dbReference type="AlphaFoldDB" id="A0A852YM30"/>
<feature type="transmembrane region" description="Helical" evidence="1">
    <location>
        <begin position="278"/>
        <end position="297"/>
    </location>
</feature>
<proteinExistence type="predicted"/>
<feature type="transmembrane region" description="Helical" evidence="1">
    <location>
        <begin position="106"/>
        <end position="131"/>
    </location>
</feature>
<evidence type="ECO:0000256" key="1">
    <source>
        <dbReference type="SAM" id="Phobius"/>
    </source>
</evidence>
<dbReference type="RefSeq" id="WP_179566601.1">
    <property type="nucleotide sequence ID" value="NZ_JACBZY010000001.1"/>
</dbReference>
<dbReference type="Proteomes" id="UP000553888">
    <property type="component" value="Unassembled WGS sequence"/>
</dbReference>
<protein>
    <submittedName>
        <fullName evidence="2">Putative membrane protein</fullName>
    </submittedName>
</protein>
<feature type="transmembrane region" description="Helical" evidence="1">
    <location>
        <begin position="304"/>
        <end position="325"/>
    </location>
</feature>
<evidence type="ECO:0000313" key="2">
    <source>
        <dbReference type="EMBL" id="NYG98799.1"/>
    </source>
</evidence>
<feature type="transmembrane region" description="Helical" evidence="1">
    <location>
        <begin position="143"/>
        <end position="161"/>
    </location>
</feature>
<organism evidence="2 3">
    <name type="scientific">Schumannella luteola</name>
    <dbReference type="NCBI Taxonomy" id="472059"/>
    <lineage>
        <taxon>Bacteria</taxon>
        <taxon>Bacillati</taxon>
        <taxon>Actinomycetota</taxon>
        <taxon>Actinomycetes</taxon>
        <taxon>Micrococcales</taxon>
        <taxon>Microbacteriaceae</taxon>
        <taxon>Schumannella</taxon>
    </lineage>
</organism>
<comment type="caution">
    <text evidence="2">The sequence shown here is derived from an EMBL/GenBank/DDBJ whole genome shotgun (WGS) entry which is preliminary data.</text>
</comment>
<sequence length="436" mass="44361">MDAGRSATGGPDAAPLATRTATRTAARSADARGLVAGAIALVVGAVFGAILSSPAPLWGAGSVGAVAAIFAGLAGGASFAVGYVLASRGGARWRARRLWRHVLDTVGLAFTAAGVAVLLTSSLFAVLALAFRDLEVDRLAASAVVAATTGASALIMSAIASDMTTRRLSVLLGLFLLAGCFASMLTTEQPDWWRANFSTLGAGTAVSAATFNLTIIVAGTAILTLADFVTFDLHARSRRAERVHGPTVVRGLLFVVGVALIGVGWVPVSENEPLHKVFAYGLLAGFAALILVVPLAIAGLTRAFTSTTTVFLAVLLGMVLLYWPVGYFNTTALELLSVIVIFGWLMLFARTIGDPAESPRLLETADARSVGASARGLGAVAATPSAGFTGSTRSQGCTRPGSLGSARALGPLTVDAVLGISAGLAAGLLLGRRSSR</sequence>
<feature type="transmembrane region" description="Helical" evidence="1">
    <location>
        <begin position="33"/>
        <end position="51"/>
    </location>
</feature>
<keyword evidence="3" id="KW-1185">Reference proteome</keyword>
<dbReference type="EMBL" id="JACBZY010000001">
    <property type="protein sequence ID" value="NYG98799.1"/>
    <property type="molecule type" value="Genomic_DNA"/>
</dbReference>
<evidence type="ECO:0000313" key="3">
    <source>
        <dbReference type="Proteomes" id="UP000553888"/>
    </source>
</evidence>
<gene>
    <name evidence="2" type="ORF">BJ979_001425</name>
</gene>
<name>A0A852YM30_9MICO</name>
<keyword evidence="1" id="KW-0472">Membrane</keyword>
<feature type="transmembrane region" description="Helical" evidence="1">
    <location>
        <begin position="247"/>
        <end position="266"/>
    </location>
</feature>
<keyword evidence="1" id="KW-1133">Transmembrane helix</keyword>
<reference evidence="2 3" key="1">
    <citation type="submission" date="2020-07" db="EMBL/GenBank/DDBJ databases">
        <title>Sequencing the genomes of 1000 actinobacteria strains.</title>
        <authorList>
            <person name="Klenk H.-P."/>
        </authorList>
    </citation>
    <scope>NUCLEOTIDE SEQUENCE [LARGE SCALE GENOMIC DNA]</scope>
    <source>
        <strain evidence="2 3">DSM 23141</strain>
    </source>
</reference>
<feature type="transmembrane region" description="Helical" evidence="1">
    <location>
        <begin position="205"/>
        <end position="226"/>
    </location>
</feature>
<keyword evidence="1" id="KW-0812">Transmembrane</keyword>
<feature type="transmembrane region" description="Helical" evidence="1">
    <location>
        <begin position="168"/>
        <end position="185"/>
    </location>
</feature>
<feature type="transmembrane region" description="Helical" evidence="1">
    <location>
        <begin position="331"/>
        <end position="349"/>
    </location>
</feature>
<accession>A0A852YM30</accession>
<dbReference type="InterPro" id="IPR009339">
    <property type="entry name" value="DUF998"/>
</dbReference>